<reference evidence="1 2" key="1">
    <citation type="submission" date="2020-01" db="EMBL/GenBank/DDBJ databases">
        <authorList>
            <consortium name="DOE Joint Genome Institute"/>
            <person name="Haridas S."/>
            <person name="Albert R."/>
            <person name="Binder M."/>
            <person name="Bloem J."/>
            <person name="Labutti K."/>
            <person name="Salamov A."/>
            <person name="Andreopoulos B."/>
            <person name="Baker S.E."/>
            <person name="Barry K."/>
            <person name="Bills G."/>
            <person name="Bluhm B.H."/>
            <person name="Cannon C."/>
            <person name="Castanera R."/>
            <person name="Culley D.E."/>
            <person name="Daum C."/>
            <person name="Ezra D."/>
            <person name="Gonzalez J.B."/>
            <person name="Henrissat B."/>
            <person name="Kuo A."/>
            <person name="Liang C."/>
            <person name="Lipzen A."/>
            <person name="Lutzoni F."/>
            <person name="Magnuson J."/>
            <person name="Mondo S."/>
            <person name="Nolan M."/>
            <person name="Ohm R."/>
            <person name="Pangilinan J."/>
            <person name="Park H.-J.H."/>
            <person name="Ramirez L."/>
            <person name="Alfaro M."/>
            <person name="Sun H."/>
            <person name="Tritt A."/>
            <person name="Yoshinaga Y."/>
            <person name="Zwiers L.-H.L."/>
            <person name="Turgeon B.G."/>
            <person name="Goodwin S.B."/>
            <person name="Spatafora J.W."/>
            <person name="Crous P.W."/>
            <person name="Grigoriev I.V."/>
        </authorList>
    </citation>
    <scope>NUCLEOTIDE SEQUENCE [LARGE SCALE GENOMIC DNA]</scope>
    <source>
        <strain evidence="1 2">CBS 611.86</strain>
    </source>
</reference>
<dbReference type="AlphaFoldDB" id="A0A7C8I3G7"/>
<sequence>MATLDSLPPEIQFNILSYAGAFDPTLTPKHPLYALADTNRHLRSIVEEYTRGLLKQHANVTLSEKRKQSTTCRRKWFRWLADTCQVCKKRSARKAILEPTMTCCAACDRKHFPKMTMTRAITEHGLSKLDLFTPNVLHTSLAPLSVGEYFIAGCDATMISEPDVLARKKYILCRLGLKGEHSGYLRRRAMAHDRLILHMGIRYRSGCGRWVKDSPWRSEEDRVEVKGPASMRTAESRKKFIKKELDIARSALGIAGYSEKMPIEVD</sequence>
<organism evidence="1 2">
    <name type="scientific">Massariosphaeria phaeospora</name>
    <dbReference type="NCBI Taxonomy" id="100035"/>
    <lineage>
        <taxon>Eukaryota</taxon>
        <taxon>Fungi</taxon>
        <taxon>Dikarya</taxon>
        <taxon>Ascomycota</taxon>
        <taxon>Pezizomycotina</taxon>
        <taxon>Dothideomycetes</taxon>
        <taxon>Pleosporomycetidae</taxon>
        <taxon>Pleosporales</taxon>
        <taxon>Pleosporales incertae sedis</taxon>
        <taxon>Massariosphaeria</taxon>
    </lineage>
</organism>
<dbReference type="Proteomes" id="UP000481861">
    <property type="component" value="Unassembled WGS sequence"/>
</dbReference>
<proteinExistence type="predicted"/>
<name>A0A7C8I3G7_9PLEO</name>
<comment type="caution">
    <text evidence="1">The sequence shown here is derived from an EMBL/GenBank/DDBJ whole genome shotgun (WGS) entry which is preliminary data.</text>
</comment>
<evidence type="ECO:0008006" key="3">
    <source>
        <dbReference type="Google" id="ProtNLM"/>
    </source>
</evidence>
<protein>
    <recommendedName>
        <fullName evidence="3">F-box domain-containing protein</fullName>
    </recommendedName>
</protein>
<dbReference type="OrthoDB" id="5313288at2759"/>
<keyword evidence="2" id="KW-1185">Reference proteome</keyword>
<evidence type="ECO:0000313" key="1">
    <source>
        <dbReference type="EMBL" id="KAF2869889.1"/>
    </source>
</evidence>
<dbReference type="EMBL" id="JAADJZ010000015">
    <property type="protein sequence ID" value="KAF2869889.1"/>
    <property type="molecule type" value="Genomic_DNA"/>
</dbReference>
<gene>
    <name evidence="1" type="ORF">BDV95DRAFT_523886</name>
</gene>
<accession>A0A7C8I3G7</accession>
<evidence type="ECO:0000313" key="2">
    <source>
        <dbReference type="Proteomes" id="UP000481861"/>
    </source>
</evidence>